<evidence type="ECO:0000256" key="3">
    <source>
        <dbReference type="ARBA" id="ARBA00022679"/>
    </source>
</evidence>
<dbReference type="Proteomes" id="UP000199365">
    <property type="component" value="Unassembled WGS sequence"/>
</dbReference>
<dbReference type="SUPFAM" id="SSF53448">
    <property type="entry name" value="Nucleotide-diphospho-sugar transferases"/>
    <property type="match status" value="1"/>
</dbReference>
<protein>
    <submittedName>
        <fullName evidence="6">Glycosyl transferase family 2</fullName>
    </submittedName>
</protein>
<evidence type="ECO:0000259" key="5">
    <source>
        <dbReference type="Pfam" id="PF00535"/>
    </source>
</evidence>
<dbReference type="AlphaFoldDB" id="A0A1H1KDY1"/>
<dbReference type="PANTHER" id="PTHR43179:SF12">
    <property type="entry name" value="GALACTOFURANOSYLTRANSFERASE GLFT2"/>
    <property type="match status" value="1"/>
</dbReference>
<keyword evidence="4" id="KW-0812">Transmembrane</keyword>
<dbReference type="Gene3D" id="3.90.550.10">
    <property type="entry name" value="Spore Coat Polysaccharide Biosynthesis Protein SpsA, Chain A"/>
    <property type="match status" value="1"/>
</dbReference>
<evidence type="ECO:0000256" key="4">
    <source>
        <dbReference type="SAM" id="Phobius"/>
    </source>
</evidence>
<gene>
    <name evidence="6" type="ORF">SAMN05445850_7348</name>
</gene>
<dbReference type="CDD" id="cd00761">
    <property type="entry name" value="Glyco_tranf_GTA_type"/>
    <property type="match status" value="1"/>
</dbReference>
<keyword evidence="4" id="KW-0472">Membrane</keyword>
<keyword evidence="7" id="KW-1185">Reference proteome</keyword>
<keyword evidence="3 6" id="KW-0808">Transferase</keyword>
<reference evidence="7" key="1">
    <citation type="submission" date="2016-10" db="EMBL/GenBank/DDBJ databases">
        <authorList>
            <person name="Varghese N."/>
            <person name="Submissions S."/>
        </authorList>
    </citation>
    <scope>NUCLEOTIDE SEQUENCE [LARGE SCALE GENOMIC DNA]</scope>
    <source>
        <strain evidence="7">DUS833</strain>
    </source>
</reference>
<evidence type="ECO:0000313" key="6">
    <source>
        <dbReference type="EMBL" id="SDR60493.1"/>
    </source>
</evidence>
<evidence type="ECO:0000313" key="7">
    <source>
        <dbReference type="Proteomes" id="UP000199365"/>
    </source>
</evidence>
<dbReference type="STRING" id="157910.SAMN05445850_7348"/>
<dbReference type="InterPro" id="IPR001173">
    <property type="entry name" value="Glyco_trans_2-like"/>
</dbReference>
<name>A0A1H1KDY1_9BURK</name>
<organism evidence="6 7">
    <name type="scientific">Paraburkholderia tuberum</name>
    <dbReference type="NCBI Taxonomy" id="157910"/>
    <lineage>
        <taxon>Bacteria</taxon>
        <taxon>Pseudomonadati</taxon>
        <taxon>Pseudomonadota</taxon>
        <taxon>Betaproteobacteria</taxon>
        <taxon>Burkholderiales</taxon>
        <taxon>Burkholderiaceae</taxon>
        <taxon>Paraburkholderia</taxon>
    </lineage>
</organism>
<comment type="similarity">
    <text evidence="1">Belongs to the glycosyltransferase 2 family.</text>
</comment>
<feature type="transmembrane region" description="Helical" evidence="4">
    <location>
        <begin position="279"/>
        <end position="296"/>
    </location>
</feature>
<proteinExistence type="inferred from homology"/>
<dbReference type="InterPro" id="IPR029044">
    <property type="entry name" value="Nucleotide-diphossugar_trans"/>
</dbReference>
<evidence type="ECO:0000256" key="1">
    <source>
        <dbReference type="ARBA" id="ARBA00006739"/>
    </source>
</evidence>
<dbReference type="RefSeq" id="WP_090811743.1">
    <property type="nucleotide sequence ID" value="NZ_FNKX01000003.1"/>
</dbReference>
<dbReference type="PANTHER" id="PTHR43179">
    <property type="entry name" value="RHAMNOSYLTRANSFERASE WBBL"/>
    <property type="match status" value="1"/>
</dbReference>
<feature type="transmembrane region" description="Helical" evidence="4">
    <location>
        <begin position="331"/>
        <end position="352"/>
    </location>
</feature>
<accession>A0A1H1KDY1</accession>
<evidence type="ECO:0000256" key="2">
    <source>
        <dbReference type="ARBA" id="ARBA00022676"/>
    </source>
</evidence>
<dbReference type="GO" id="GO:0016757">
    <property type="term" value="F:glycosyltransferase activity"/>
    <property type="evidence" value="ECO:0007669"/>
    <property type="project" value="UniProtKB-KW"/>
</dbReference>
<feature type="domain" description="Glycosyltransferase 2-like" evidence="5">
    <location>
        <begin position="40"/>
        <end position="163"/>
    </location>
</feature>
<keyword evidence="2" id="KW-0328">Glycosyltransferase</keyword>
<keyword evidence="4" id="KW-1133">Transmembrane helix</keyword>
<dbReference type="Pfam" id="PF00535">
    <property type="entry name" value="Glycos_transf_2"/>
    <property type="match status" value="1"/>
</dbReference>
<dbReference type="EMBL" id="FNKX01000003">
    <property type="protein sequence ID" value="SDR60493.1"/>
    <property type="molecule type" value="Genomic_DNA"/>
</dbReference>
<sequence length="362" mass="39591">MNASVMCPSPLHGGVAARYSSEDADETGRTLRTQSWPDVSVVVPTYRRPAMLANCLAALCAQQFAPHRYEIVVCDDGPDDATRACVERFAREMAPLGLELHYLPVTRTQGPAGARNAGWQYARASLIAFTDDDTLPDPHWLTAGVAALAQGATAAAGTIVVPLPSPPDLPTDYEADASGLARAEFATANAFVTRAALVATGGFDERFTSAWREDSDLQFTLLTAGGQIVRARDAVVVHPVRPARWGVSIAQQKKSQFDALLYRKHPELFRTRIRSRPPLLYYAILCAALLAIGGSFADQPMLAGAGLIAWCGLTGYFCARRLRGRNHGWRHVAEMLWTSIPIPFLSIYWRLYGAIRFKVFFP</sequence>
<feature type="transmembrane region" description="Helical" evidence="4">
    <location>
        <begin position="302"/>
        <end position="319"/>
    </location>
</feature>